<dbReference type="AlphaFoldDB" id="A0A1J7J578"/>
<organism evidence="1 2">
    <name type="scientific">Coniochaeta ligniaria NRRL 30616</name>
    <dbReference type="NCBI Taxonomy" id="1408157"/>
    <lineage>
        <taxon>Eukaryota</taxon>
        <taxon>Fungi</taxon>
        <taxon>Dikarya</taxon>
        <taxon>Ascomycota</taxon>
        <taxon>Pezizomycotina</taxon>
        <taxon>Sordariomycetes</taxon>
        <taxon>Sordariomycetidae</taxon>
        <taxon>Coniochaetales</taxon>
        <taxon>Coniochaetaceae</taxon>
        <taxon>Coniochaeta</taxon>
    </lineage>
</organism>
<reference evidence="1 2" key="1">
    <citation type="submission" date="2016-10" db="EMBL/GenBank/DDBJ databases">
        <title>Draft genome sequence of Coniochaeta ligniaria NRRL30616, a lignocellulolytic fungus for bioabatement of inhibitors in plant biomass hydrolysates.</title>
        <authorList>
            <consortium name="DOE Joint Genome Institute"/>
            <person name="Jimenez D.J."/>
            <person name="Hector R.E."/>
            <person name="Riley R."/>
            <person name="Sun H."/>
            <person name="Grigoriev I.V."/>
            <person name="Van Elsas J.D."/>
            <person name="Nichols N.N."/>
        </authorList>
    </citation>
    <scope>NUCLEOTIDE SEQUENCE [LARGE SCALE GENOMIC DNA]</scope>
    <source>
        <strain evidence="1 2">NRRL 30616</strain>
    </source>
</reference>
<proteinExistence type="predicted"/>
<dbReference type="InParanoid" id="A0A1J7J578"/>
<name>A0A1J7J578_9PEZI</name>
<accession>A0A1J7J578</accession>
<dbReference type="EMBL" id="KV875111">
    <property type="protein sequence ID" value="OIW22642.1"/>
    <property type="molecule type" value="Genomic_DNA"/>
</dbReference>
<protein>
    <submittedName>
        <fullName evidence="1">Uncharacterized protein</fullName>
    </submittedName>
</protein>
<evidence type="ECO:0000313" key="1">
    <source>
        <dbReference type="EMBL" id="OIW22642.1"/>
    </source>
</evidence>
<keyword evidence="2" id="KW-1185">Reference proteome</keyword>
<gene>
    <name evidence="1" type="ORF">CONLIGDRAFT_151346</name>
</gene>
<evidence type="ECO:0000313" key="2">
    <source>
        <dbReference type="Proteomes" id="UP000182658"/>
    </source>
</evidence>
<dbReference type="Proteomes" id="UP000182658">
    <property type="component" value="Unassembled WGS sequence"/>
</dbReference>
<sequence length="145" mass="16306">MPHSETTPRSRLHVTLRGVTRMPHRDPGSRAYPDTLRCHTQMPHSDATLRDVLAPVSWHISLKVAGNSSRISHRRCSTFGAGSWIPGRGSRLMHRGSWIPGRGSRLMDRGSWPRVVDPASWTPRRGSHNSLSWILHPETNTDAHT</sequence>